<dbReference type="GO" id="GO:0016787">
    <property type="term" value="F:hydrolase activity"/>
    <property type="evidence" value="ECO:0007669"/>
    <property type="project" value="UniProtKB-KW"/>
</dbReference>
<dbReference type="InterPro" id="IPR001910">
    <property type="entry name" value="Inosine/uridine_hydrolase_dom"/>
</dbReference>
<reference evidence="2 3" key="1">
    <citation type="submission" date="2016-10" db="EMBL/GenBank/DDBJ databases">
        <authorList>
            <person name="Varghese N."/>
            <person name="Submissions S."/>
        </authorList>
    </citation>
    <scope>NUCLEOTIDE SEQUENCE [LARGE SCALE GENOMIC DNA]</scope>
    <source>
        <strain evidence="2 3">DSM 16392</strain>
    </source>
</reference>
<gene>
    <name evidence="2" type="ORF">SAMN04488518_10494</name>
</gene>
<dbReference type="RefSeq" id="WP_093518690.1">
    <property type="nucleotide sequence ID" value="NZ_FOSK01000004.1"/>
</dbReference>
<proteinExistence type="predicted"/>
<dbReference type="Proteomes" id="UP000199598">
    <property type="component" value="Unassembled WGS sequence"/>
</dbReference>
<dbReference type="PANTHER" id="PTHR46190">
    <property type="entry name" value="SI:CH211-201H21.5-RELATED"/>
    <property type="match status" value="1"/>
</dbReference>
<dbReference type="InterPro" id="IPR036452">
    <property type="entry name" value="Ribo_hydro-like"/>
</dbReference>
<accession>A0A1I3YMQ5</accession>
<organism evidence="2 3">
    <name type="scientific">Pseudovibrio ascidiaceicola</name>
    <dbReference type="NCBI Taxonomy" id="285279"/>
    <lineage>
        <taxon>Bacteria</taxon>
        <taxon>Pseudomonadati</taxon>
        <taxon>Pseudomonadota</taxon>
        <taxon>Alphaproteobacteria</taxon>
        <taxon>Hyphomicrobiales</taxon>
        <taxon>Stappiaceae</taxon>
        <taxon>Pseudovibrio</taxon>
    </lineage>
</organism>
<dbReference type="Gene3D" id="3.90.245.10">
    <property type="entry name" value="Ribonucleoside hydrolase-like"/>
    <property type="match status" value="1"/>
</dbReference>
<dbReference type="PANTHER" id="PTHR46190:SF1">
    <property type="entry name" value="SI:CH211-201H21.5"/>
    <property type="match status" value="1"/>
</dbReference>
<evidence type="ECO:0000259" key="1">
    <source>
        <dbReference type="Pfam" id="PF01156"/>
    </source>
</evidence>
<dbReference type="EMBL" id="FOSK01000004">
    <property type="protein sequence ID" value="SFK32506.1"/>
    <property type="molecule type" value="Genomic_DNA"/>
</dbReference>
<dbReference type="SUPFAM" id="SSF53590">
    <property type="entry name" value="Nucleoside hydrolase"/>
    <property type="match status" value="1"/>
</dbReference>
<dbReference type="InterPro" id="IPR052775">
    <property type="entry name" value="IUN_hydrolase"/>
</dbReference>
<comment type="caution">
    <text evidence="2">The sequence shown here is derived from an EMBL/GenBank/DDBJ whole genome shotgun (WGS) entry which is preliminary data.</text>
</comment>
<name>A0A1I3YMQ5_9HYPH</name>
<feature type="domain" description="Inosine/uridine-preferring nucleoside hydrolase" evidence="1">
    <location>
        <begin position="9"/>
        <end position="304"/>
    </location>
</feature>
<dbReference type="Pfam" id="PF01156">
    <property type="entry name" value="IU_nuc_hydro"/>
    <property type="match status" value="1"/>
</dbReference>
<sequence length="320" mass="34317">MPDNFVFAVDTDGGVDDAIALMMLIGSGKKIDFITTTFGNVDLEQATKNILDTLAICNADIPVHKGASDPISGERIDAVYVHGPDGLGGVERPQHLLRHSGETAHNALRDVLRKAALGGPKLQILTIGPLTNLAEVLREEPDLVEGVDRIWSMGGTCHGRGNVTPAAEFNILCDPEAAKAVLSQAINTTLIPWEPSLHDALPGDVVDGIFERLGDTIPAKFAEHMCAFMRERGKTWYHEDLLILPDPLAAAALLDSEVIARTIVCGVLVETGGEFARGATILDHEGKTQAPIIGIMERADRPKVERILEGTLAALASRHQ</sequence>
<protein>
    <submittedName>
        <fullName evidence="2">Non-specific riboncleoside hydrolase</fullName>
    </submittedName>
</protein>
<keyword evidence="3" id="KW-1185">Reference proteome</keyword>
<keyword evidence="2" id="KW-0378">Hydrolase</keyword>
<evidence type="ECO:0000313" key="3">
    <source>
        <dbReference type="Proteomes" id="UP000199598"/>
    </source>
</evidence>
<evidence type="ECO:0000313" key="2">
    <source>
        <dbReference type="EMBL" id="SFK32506.1"/>
    </source>
</evidence>